<evidence type="ECO:0000259" key="3">
    <source>
        <dbReference type="Pfam" id="PF01408"/>
    </source>
</evidence>
<evidence type="ECO:0000313" key="5">
    <source>
        <dbReference type="EMBL" id="QGF22986.1"/>
    </source>
</evidence>
<dbReference type="Gene3D" id="3.40.50.720">
    <property type="entry name" value="NAD(P)-binding Rossmann-like Domain"/>
    <property type="match status" value="1"/>
</dbReference>
<proteinExistence type="predicted"/>
<dbReference type="KEGG" id="rain:Rai3103_04105"/>
<dbReference type="PANTHER" id="PTHR43818">
    <property type="entry name" value="BCDNA.GH03377"/>
    <property type="match status" value="1"/>
</dbReference>
<evidence type="ECO:0000313" key="6">
    <source>
        <dbReference type="Proteomes" id="UP000386847"/>
    </source>
</evidence>
<feature type="domain" description="GFO/IDH/MocA-like oxidoreductase" evidence="4">
    <location>
        <begin position="163"/>
        <end position="309"/>
    </location>
</feature>
<dbReference type="GO" id="GO:0000166">
    <property type="term" value="F:nucleotide binding"/>
    <property type="evidence" value="ECO:0007669"/>
    <property type="project" value="InterPro"/>
</dbReference>
<protein>
    <submittedName>
        <fullName evidence="5">Gfo/Idh/MocA family oxidoreductase</fullName>
    </submittedName>
</protein>
<dbReference type="Pfam" id="PF01408">
    <property type="entry name" value="GFO_IDH_MocA"/>
    <property type="match status" value="1"/>
</dbReference>
<dbReference type="InterPro" id="IPR000683">
    <property type="entry name" value="Gfo/Idh/MocA-like_OxRdtase_N"/>
</dbReference>
<dbReference type="SUPFAM" id="SSF55347">
    <property type="entry name" value="Glyceraldehyde-3-phosphate dehydrogenase-like, C-terminal domain"/>
    <property type="match status" value="1"/>
</dbReference>
<dbReference type="InterPro" id="IPR050463">
    <property type="entry name" value="Gfo/Idh/MocA_oxidrdct_glycsds"/>
</dbReference>
<accession>A0A5Q2FFD3</accession>
<dbReference type="InterPro" id="IPR036291">
    <property type="entry name" value="NAD(P)-bd_dom_sf"/>
</dbReference>
<feature type="domain" description="Gfo/Idh/MocA-like oxidoreductase N-terminal" evidence="3">
    <location>
        <begin position="28"/>
        <end position="154"/>
    </location>
</feature>
<dbReference type="EMBL" id="CP045725">
    <property type="protein sequence ID" value="QGF22986.1"/>
    <property type="molecule type" value="Genomic_DNA"/>
</dbReference>
<dbReference type="SUPFAM" id="SSF51735">
    <property type="entry name" value="NAD(P)-binding Rossmann-fold domains"/>
    <property type="match status" value="1"/>
</dbReference>
<organism evidence="5 6">
    <name type="scientific">Raineyella fluvialis</name>
    <dbReference type="NCBI Taxonomy" id="2662261"/>
    <lineage>
        <taxon>Bacteria</taxon>
        <taxon>Bacillati</taxon>
        <taxon>Actinomycetota</taxon>
        <taxon>Actinomycetes</taxon>
        <taxon>Propionibacteriales</taxon>
        <taxon>Propionibacteriaceae</taxon>
        <taxon>Raineyella</taxon>
    </lineage>
</organism>
<reference evidence="5 6" key="1">
    <citation type="submission" date="2019-10" db="EMBL/GenBank/DDBJ databases">
        <title>Genomic analysis of Raineyella sp. CBA3103.</title>
        <authorList>
            <person name="Roh S.W."/>
        </authorList>
    </citation>
    <scope>NUCLEOTIDE SEQUENCE [LARGE SCALE GENOMIC DNA]</scope>
    <source>
        <strain evidence="5 6">CBA3103</strain>
    </source>
</reference>
<sequence>MRSHRGGPGRQGGRDVSDVNSTGRTRVGVGVISLGWMGRVHARAYRGIAEHFSDLEVRPRLVSACDTVPETRMAAVESLGFQRATPDYREVLADPEVDVVSICAPNFLHHEMALAAVEAGKSFWIEKPMGVSAAQSREIALAAQQAGLVSAVGFNYRHTPAIEQARALIRSGRIGRITNVRAWLIADYASSPQGPLTWRYERDRGGSGVISDLMSHGADLVQYLVGRIASVSAVSQTFIPQRPIPTKVGVGHSGWEVSDEKGTVENEDWVALLVRLENGVVGTLEASRVSVGPRAEYIIEVYGTEGSLRWNFEHLNDLEVCLGRDREFQGYTRVMAGPDFPEFHRFQPGAGTSMGFDDMKCVEAAQFLRSYATGRQLAPSAADGWAAAEVDEAAVASAADGRWHDVPRVDGTTTYDL</sequence>
<dbReference type="AlphaFoldDB" id="A0A5Q2FFD3"/>
<keyword evidence="1" id="KW-0560">Oxidoreductase</keyword>
<name>A0A5Q2FFD3_9ACTN</name>
<dbReference type="PANTHER" id="PTHR43818:SF11">
    <property type="entry name" value="BCDNA.GH03377"/>
    <property type="match status" value="1"/>
</dbReference>
<dbReference type="InterPro" id="IPR055170">
    <property type="entry name" value="GFO_IDH_MocA-like_dom"/>
</dbReference>
<evidence type="ECO:0000259" key="4">
    <source>
        <dbReference type="Pfam" id="PF22725"/>
    </source>
</evidence>
<feature type="region of interest" description="Disordered" evidence="2">
    <location>
        <begin position="1"/>
        <end position="22"/>
    </location>
</feature>
<dbReference type="Pfam" id="PF22725">
    <property type="entry name" value="GFO_IDH_MocA_C3"/>
    <property type="match status" value="1"/>
</dbReference>
<dbReference type="GO" id="GO:0016491">
    <property type="term" value="F:oxidoreductase activity"/>
    <property type="evidence" value="ECO:0007669"/>
    <property type="project" value="UniProtKB-KW"/>
</dbReference>
<dbReference type="Gene3D" id="3.30.360.10">
    <property type="entry name" value="Dihydrodipicolinate Reductase, domain 2"/>
    <property type="match status" value="1"/>
</dbReference>
<keyword evidence="6" id="KW-1185">Reference proteome</keyword>
<evidence type="ECO:0000256" key="2">
    <source>
        <dbReference type="SAM" id="MobiDB-lite"/>
    </source>
</evidence>
<evidence type="ECO:0000256" key="1">
    <source>
        <dbReference type="ARBA" id="ARBA00023002"/>
    </source>
</evidence>
<dbReference type="Proteomes" id="UP000386847">
    <property type="component" value="Chromosome"/>
</dbReference>
<gene>
    <name evidence="5" type="ORF">Rai3103_04105</name>
</gene>